<dbReference type="InterPro" id="IPR036942">
    <property type="entry name" value="Beta-barrel_TonB_sf"/>
</dbReference>
<dbReference type="InterPro" id="IPR008969">
    <property type="entry name" value="CarboxyPept-like_regulatory"/>
</dbReference>
<feature type="domain" description="TonB-dependent receptor plug" evidence="9">
    <location>
        <begin position="237"/>
        <end position="318"/>
    </location>
</feature>
<dbReference type="Pfam" id="PF07715">
    <property type="entry name" value="Plug"/>
    <property type="match status" value="1"/>
</dbReference>
<dbReference type="InterPro" id="IPR010917">
    <property type="entry name" value="TonB_rcpt_CS"/>
</dbReference>
<evidence type="ECO:0000256" key="2">
    <source>
        <dbReference type="ARBA" id="ARBA00022729"/>
    </source>
</evidence>
<comment type="subcellular location">
    <subcellularLocation>
        <location evidence="1 6">Cell outer membrane</location>
    </subcellularLocation>
</comment>
<sequence length="1059" mass="119182">MQKSLLRFCRGKRMPVKTLALLLLSIATTSIYAQSYKSLNDKVSIRFDKSNGLDIVKALQQQTPYTFVYDPEFMQQCSVGAVKFAETPVSTVLEYLDNNAPIDIELTTSKTIALKKGKADKPANRANGRVTGKVLDTKNEPLPGVSIQASNGTGTVSNIDGTFDLQLEPGTYTLTFSFISFDQKTVTDVIVTSKAIVPLNVVMKNNSSKLKEVTVTATYKRNSVEGLYAIQKNNAGISDGISAEQIGRTPDKNVGETLKRVSGLSTLENKYVVVRGLSERYNQAILNGQIMPSTELNRKNFNYDIIPTNIIENVTVVKTLTPDRSAEFGGGLIEVNTTDIPTEDFFNASIGGSYNNKTTGKTFFSLPLEGQEYLAKVSTHRAWLGSTDWKTKADLVAAGDKADKSKPFFENNWIPTYMKAPLSPNFNFSGGKVFNNHFGFVASLGYRNTFATQDVTSSRDGFMLGTGGDGKDSLLFNGSRYGFTTNINGLWGVGYRNKKHKISFQGLYLQVLDQQLTMGYGTHDDLGPNTMRLQDITTVSKILQNQLKGEHLIGNKGIKVKWLAGYTTLDKLRPDNHFYMGNYYKDSTYAVTDLSVRGAYTTGREGTLRWYSRAREKNFNWDIAVSAPFDLGPLKNIAKIGSAGWNKDRTFYVANSSSRAMGSEYYIPLDEYFTDSSTTTKLTDGGKDFKANVTLSSWYAMLDNKWGKFRLVWGARAEYYNLNDVNSMLQETIDAQSGQVGRPIDASELYNREPNLRFFPSANLTYSLTPAMNFRLAYSESIIRPDIRELSYFREYDFELGGDYWAEGVVHSTNIKNYDFRYEWYPAPGDVISFSLYQKDMAYPMEIYKQGGNRVYIMKNNKSAVNKGLEVELRKSFAFTKLPVLKNLTVYGNFSYMDSKVRRLSTEVTHDPDDIAKLHLKETVGDEEPRPQSGASNLMLNAGLFYDLPIVSLSLNYNYVTNRTFRPADLWQFSLYEQPLKALDAQVAFKFLKNRLEAKLSISNLLNSFNLIYEKTFNEYPDQWKDVGKSDMKYQEGKDFINFRGTPGRAFSTTISYRF</sequence>
<dbReference type="AlphaFoldDB" id="A0A3E1Y9M7"/>
<dbReference type="PANTHER" id="PTHR40980">
    <property type="entry name" value="PLUG DOMAIN-CONTAINING PROTEIN"/>
    <property type="match status" value="1"/>
</dbReference>
<dbReference type="GO" id="GO:0009279">
    <property type="term" value="C:cell outer membrane"/>
    <property type="evidence" value="ECO:0007669"/>
    <property type="project" value="UniProtKB-SubCell"/>
</dbReference>
<dbReference type="Proteomes" id="UP000260644">
    <property type="component" value="Unassembled WGS sequence"/>
</dbReference>
<dbReference type="RefSeq" id="WP_116975806.1">
    <property type="nucleotide sequence ID" value="NZ_QPMM01000006.1"/>
</dbReference>
<gene>
    <name evidence="10" type="ORF">DVR12_11395</name>
</gene>
<dbReference type="Gene3D" id="2.170.130.10">
    <property type="entry name" value="TonB-dependent receptor, plug domain"/>
    <property type="match status" value="1"/>
</dbReference>
<evidence type="ECO:0000313" key="10">
    <source>
        <dbReference type="EMBL" id="RFS22409.1"/>
    </source>
</evidence>
<proteinExistence type="inferred from homology"/>
<evidence type="ECO:0000259" key="8">
    <source>
        <dbReference type="Pfam" id="PF00593"/>
    </source>
</evidence>
<feature type="signal peptide" evidence="7">
    <location>
        <begin position="1"/>
        <end position="33"/>
    </location>
</feature>
<dbReference type="SUPFAM" id="SSF56935">
    <property type="entry name" value="Porins"/>
    <property type="match status" value="1"/>
</dbReference>
<dbReference type="Pfam" id="PF00593">
    <property type="entry name" value="TonB_dep_Rec_b-barrel"/>
    <property type="match status" value="1"/>
</dbReference>
<protein>
    <submittedName>
        <fullName evidence="10">TonB-dependent receptor</fullName>
    </submittedName>
</protein>
<evidence type="ECO:0000313" key="11">
    <source>
        <dbReference type="Proteomes" id="UP000260644"/>
    </source>
</evidence>
<keyword evidence="4 6" id="KW-0472">Membrane</keyword>
<dbReference type="SUPFAM" id="SSF49464">
    <property type="entry name" value="Carboxypeptidase regulatory domain-like"/>
    <property type="match status" value="1"/>
</dbReference>
<organism evidence="10 11">
    <name type="scientific">Chitinophaga silvatica</name>
    <dbReference type="NCBI Taxonomy" id="2282649"/>
    <lineage>
        <taxon>Bacteria</taxon>
        <taxon>Pseudomonadati</taxon>
        <taxon>Bacteroidota</taxon>
        <taxon>Chitinophagia</taxon>
        <taxon>Chitinophagales</taxon>
        <taxon>Chitinophagaceae</taxon>
        <taxon>Chitinophaga</taxon>
    </lineage>
</organism>
<dbReference type="Gene3D" id="2.60.40.1120">
    <property type="entry name" value="Carboxypeptidase-like, regulatory domain"/>
    <property type="match status" value="1"/>
</dbReference>
<feature type="chain" id="PRO_5017665075" evidence="7">
    <location>
        <begin position="34"/>
        <end position="1059"/>
    </location>
</feature>
<evidence type="ECO:0000259" key="9">
    <source>
        <dbReference type="Pfam" id="PF07715"/>
    </source>
</evidence>
<name>A0A3E1Y9M7_9BACT</name>
<evidence type="ECO:0000256" key="3">
    <source>
        <dbReference type="ARBA" id="ARBA00023077"/>
    </source>
</evidence>
<evidence type="ECO:0000256" key="4">
    <source>
        <dbReference type="ARBA" id="ARBA00023136"/>
    </source>
</evidence>
<dbReference type="Pfam" id="PF13715">
    <property type="entry name" value="CarbopepD_reg_2"/>
    <property type="match status" value="1"/>
</dbReference>
<dbReference type="InterPro" id="IPR000531">
    <property type="entry name" value="Beta-barrel_TonB"/>
</dbReference>
<dbReference type="InterPro" id="IPR037066">
    <property type="entry name" value="Plug_dom_sf"/>
</dbReference>
<keyword evidence="3 6" id="KW-0798">TonB box</keyword>
<evidence type="ECO:0000256" key="6">
    <source>
        <dbReference type="RuleBase" id="RU003357"/>
    </source>
</evidence>
<dbReference type="PROSITE" id="PS01156">
    <property type="entry name" value="TONB_DEPENDENT_REC_2"/>
    <property type="match status" value="1"/>
</dbReference>
<keyword evidence="11" id="KW-1185">Reference proteome</keyword>
<dbReference type="OrthoDB" id="9768470at2"/>
<dbReference type="PANTHER" id="PTHR40980:SF4">
    <property type="entry name" value="TONB-DEPENDENT RECEPTOR-LIKE BETA-BARREL DOMAIN-CONTAINING PROTEIN"/>
    <property type="match status" value="1"/>
</dbReference>
<evidence type="ECO:0000256" key="5">
    <source>
        <dbReference type="ARBA" id="ARBA00023237"/>
    </source>
</evidence>
<keyword evidence="5" id="KW-0998">Cell outer membrane</keyword>
<comment type="similarity">
    <text evidence="6">Belongs to the TonB-dependent receptor family.</text>
</comment>
<accession>A0A3E1Y9M7</accession>
<feature type="domain" description="TonB-dependent receptor-like beta-barrel" evidence="8">
    <location>
        <begin position="580"/>
        <end position="1005"/>
    </location>
</feature>
<keyword evidence="2 7" id="KW-0732">Signal</keyword>
<keyword evidence="10" id="KW-0675">Receptor</keyword>
<reference evidence="10 11" key="1">
    <citation type="submission" date="2018-07" db="EMBL/GenBank/DDBJ databases">
        <title>Chitinophaga K2CV101002-2 sp. nov., isolated from a monsoon evergreen broad-leaved forest soil.</title>
        <authorList>
            <person name="Lv Y."/>
        </authorList>
    </citation>
    <scope>NUCLEOTIDE SEQUENCE [LARGE SCALE GENOMIC DNA]</scope>
    <source>
        <strain evidence="10 11">GDMCC 1.1288</strain>
    </source>
</reference>
<comment type="caution">
    <text evidence="10">The sequence shown here is derived from an EMBL/GenBank/DDBJ whole genome shotgun (WGS) entry which is preliminary data.</text>
</comment>
<dbReference type="InterPro" id="IPR012910">
    <property type="entry name" value="Plug_dom"/>
</dbReference>
<evidence type="ECO:0000256" key="7">
    <source>
        <dbReference type="SAM" id="SignalP"/>
    </source>
</evidence>
<dbReference type="Gene3D" id="2.40.170.20">
    <property type="entry name" value="TonB-dependent receptor, beta-barrel domain"/>
    <property type="match status" value="1"/>
</dbReference>
<evidence type="ECO:0000256" key="1">
    <source>
        <dbReference type="ARBA" id="ARBA00004442"/>
    </source>
</evidence>
<dbReference type="EMBL" id="QPMM01000006">
    <property type="protein sequence ID" value="RFS22409.1"/>
    <property type="molecule type" value="Genomic_DNA"/>
</dbReference>